<dbReference type="SUPFAM" id="SSF52540">
    <property type="entry name" value="P-loop containing nucleoside triphosphate hydrolases"/>
    <property type="match status" value="1"/>
</dbReference>
<gene>
    <name evidence="1" type="ORF">BV98_000555</name>
</gene>
<accession>A0A086PE79</accession>
<sequence length="97" mass="10750">MIVVLHGPMASGKTFHSEAFAKHFGCSAVADWDCRERELPRSNALLLLTNEHPDRVVAKIRKGRPDAEIRVVHIRTARLAIGVAPVAPPLRARRPAR</sequence>
<dbReference type="RefSeq" id="WP_081570391.1">
    <property type="nucleotide sequence ID" value="NZ_BCZD01000018.1"/>
</dbReference>
<dbReference type="eggNOG" id="ENOG5032G0V">
    <property type="taxonomic scope" value="Bacteria"/>
</dbReference>
<keyword evidence="2" id="KW-1185">Reference proteome</keyword>
<dbReference type="InterPro" id="IPR027417">
    <property type="entry name" value="P-loop_NTPase"/>
</dbReference>
<organism evidence="1 2">
    <name type="scientific">Sphingobium herbicidovorans (strain ATCC 700291 / DSM 11019 / CCUG 56400 / KCTC 2939 / LMG 18315 / NBRC 16415 / MH)</name>
    <name type="common">Sphingomonas herbicidovorans</name>
    <dbReference type="NCBI Taxonomy" id="1219045"/>
    <lineage>
        <taxon>Bacteria</taxon>
        <taxon>Pseudomonadati</taxon>
        <taxon>Pseudomonadota</taxon>
        <taxon>Alphaproteobacteria</taxon>
        <taxon>Sphingomonadales</taxon>
        <taxon>Sphingomonadaceae</taxon>
        <taxon>Sphingobium</taxon>
    </lineage>
</organism>
<name>A0A086PE79_SPHHM</name>
<proteinExistence type="predicted"/>
<evidence type="ECO:0000313" key="1">
    <source>
        <dbReference type="EMBL" id="KFG91697.1"/>
    </source>
</evidence>
<dbReference type="Proteomes" id="UP000024284">
    <property type="component" value="Unassembled WGS sequence"/>
</dbReference>
<protein>
    <recommendedName>
        <fullName evidence="3">ATP-binding protein</fullName>
    </recommendedName>
</protein>
<evidence type="ECO:0000313" key="2">
    <source>
        <dbReference type="Proteomes" id="UP000024284"/>
    </source>
</evidence>
<dbReference type="OrthoDB" id="7475153at2"/>
<evidence type="ECO:0008006" key="3">
    <source>
        <dbReference type="Google" id="ProtNLM"/>
    </source>
</evidence>
<reference evidence="1" key="1">
    <citation type="submission" date="2014-08" db="EMBL/GenBank/DDBJ databases">
        <title>Draft genome sequences of Sphingobium herbicidovorans.</title>
        <authorList>
            <person name="Gan H.M."/>
            <person name="Gan H.Y."/>
            <person name="Savka M.A."/>
        </authorList>
    </citation>
    <scope>NUCLEOTIDE SEQUENCE [LARGE SCALE GENOMIC DNA]</scope>
    <source>
        <strain evidence="1">NBRC 16415</strain>
    </source>
</reference>
<dbReference type="PATRIC" id="fig|1219045.3.peg.565"/>
<dbReference type="STRING" id="76947.GCA_002080435_02392"/>
<dbReference type="AlphaFoldDB" id="A0A086PE79"/>
<dbReference type="EMBL" id="JFZA02000002">
    <property type="protein sequence ID" value="KFG91697.1"/>
    <property type="molecule type" value="Genomic_DNA"/>
</dbReference>
<comment type="caution">
    <text evidence="1">The sequence shown here is derived from an EMBL/GenBank/DDBJ whole genome shotgun (WGS) entry which is preliminary data.</text>
</comment>